<protein>
    <submittedName>
        <fullName evidence="3">Uncharacterized protein</fullName>
    </submittedName>
</protein>
<keyword evidence="2" id="KW-0812">Transmembrane</keyword>
<name>K9P3L0_CYAGP</name>
<dbReference type="EMBL" id="CP003495">
    <property type="protein sequence ID" value="AFY27987.1"/>
    <property type="molecule type" value="Genomic_DNA"/>
</dbReference>
<dbReference type="KEGG" id="cgc:Cyagr_0800"/>
<gene>
    <name evidence="3" type="ordered locus">Cyagr_0800</name>
</gene>
<feature type="transmembrane region" description="Helical" evidence="2">
    <location>
        <begin position="35"/>
        <end position="56"/>
    </location>
</feature>
<evidence type="ECO:0000313" key="3">
    <source>
        <dbReference type="EMBL" id="AFY27987.1"/>
    </source>
</evidence>
<evidence type="ECO:0000256" key="2">
    <source>
        <dbReference type="SAM" id="Phobius"/>
    </source>
</evidence>
<keyword evidence="2" id="KW-0472">Membrane</keyword>
<keyword evidence="2" id="KW-1133">Transmembrane helix</keyword>
<evidence type="ECO:0000256" key="1">
    <source>
        <dbReference type="SAM" id="MobiDB-lite"/>
    </source>
</evidence>
<dbReference type="eggNOG" id="ENOG5034AV2">
    <property type="taxonomic scope" value="Bacteria"/>
</dbReference>
<accession>K9P3L0</accession>
<dbReference type="STRING" id="292564.Cyagr_0800"/>
<dbReference type="RefSeq" id="WP_015108441.1">
    <property type="nucleotide sequence ID" value="NC_019675.1"/>
</dbReference>
<feature type="transmembrane region" description="Helical" evidence="2">
    <location>
        <begin position="89"/>
        <end position="114"/>
    </location>
</feature>
<feature type="region of interest" description="Disordered" evidence="1">
    <location>
        <begin position="1"/>
        <end position="27"/>
    </location>
</feature>
<dbReference type="AlphaFoldDB" id="K9P3L0"/>
<evidence type="ECO:0000313" key="4">
    <source>
        <dbReference type="Proteomes" id="UP000010388"/>
    </source>
</evidence>
<organism evidence="3 4">
    <name type="scientific">Cyanobium gracile (strain ATCC 27147 / PCC 6307)</name>
    <dbReference type="NCBI Taxonomy" id="292564"/>
    <lineage>
        <taxon>Bacteria</taxon>
        <taxon>Bacillati</taxon>
        <taxon>Cyanobacteriota</taxon>
        <taxon>Cyanophyceae</taxon>
        <taxon>Synechococcales</taxon>
        <taxon>Prochlorococcaceae</taxon>
        <taxon>Cyanobium</taxon>
    </lineage>
</organism>
<reference evidence="4" key="1">
    <citation type="journal article" date="2013" name="Proc. Natl. Acad. Sci. U.S.A.">
        <title>Improving the coverage of the cyanobacterial phylum using diversity-driven genome sequencing.</title>
        <authorList>
            <person name="Shih P.M."/>
            <person name="Wu D."/>
            <person name="Latifi A."/>
            <person name="Axen S.D."/>
            <person name="Fewer D.P."/>
            <person name="Talla E."/>
            <person name="Calteau A."/>
            <person name="Cai F."/>
            <person name="Tandeau de Marsac N."/>
            <person name="Rippka R."/>
            <person name="Herdman M."/>
            <person name="Sivonen K."/>
            <person name="Coursin T."/>
            <person name="Laurent T."/>
            <person name="Goodwin L."/>
            <person name="Nolan M."/>
            <person name="Davenport K.W."/>
            <person name="Han C.S."/>
            <person name="Rubin E.M."/>
            <person name="Eisen J.A."/>
            <person name="Woyke T."/>
            <person name="Gugger M."/>
            <person name="Kerfeld C.A."/>
        </authorList>
    </citation>
    <scope>NUCLEOTIDE SEQUENCE [LARGE SCALE GENOMIC DNA]</scope>
    <source>
        <strain evidence="4">ATCC 27147 / PCC 6307</strain>
    </source>
</reference>
<sequence length="132" mass="13973">MPHTPYPLHLPTPRGPTPGKGLELRRRRRRPSSRWRQVLAGLLLIGAGSLILAGLMQLPERLDALLLVSNAIANLIGGLSRLSMGILQLGSVIVVALLALMALLLLVGGGVRLVRGLTARPRRSSRGGGTTA</sequence>
<dbReference type="HOGENOM" id="CLU_1913569_0_0_3"/>
<feature type="compositionally biased region" description="Pro residues" evidence="1">
    <location>
        <begin position="1"/>
        <end position="16"/>
    </location>
</feature>
<proteinExistence type="predicted"/>
<dbReference type="Proteomes" id="UP000010388">
    <property type="component" value="Chromosome"/>
</dbReference>